<evidence type="ECO:0000256" key="7">
    <source>
        <dbReference type="RuleBase" id="RU000562"/>
    </source>
</evidence>
<organism evidence="8 9">
    <name type="scientific">Tahibacter aquaticus</name>
    <dbReference type="NCBI Taxonomy" id="520092"/>
    <lineage>
        <taxon>Bacteria</taxon>
        <taxon>Pseudomonadati</taxon>
        <taxon>Pseudomonadota</taxon>
        <taxon>Gammaproteobacteria</taxon>
        <taxon>Lysobacterales</taxon>
        <taxon>Rhodanobacteraceae</taxon>
        <taxon>Tahibacter</taxon>
    </lineage>
</organism>
<evidence type="ECO:0000256" key="3">
    <source>
        <dbReference type="ARBA" id="ARBA00022884"/>
    </source>
</evidence>
<dbReference type="GO" id="GO:0003735">
    <property type="term" value="F:structural constituent of ribosome"/>
    <property type="evidence" value="ECO:0007669"/>
    <property type="project" value="InterPro"/>
</dbReference>
<dbReference type="HAMAP" id="MF_01363">
    <property type="entry name" value="Ribosomal_bL21"/>
    <property type="match status" value="1"/>
</dbReference>
<accession>A0A4R6YWD7</accession>
<keyword evidence="3 6" id="KW-0694">RNA-binding</keyword>
<comment type="similarity">
    <text evidence="1 6 7">Belongs to the bacterial ribosomal protein bL21 family.</text>
</comment>
<dbReference type="PANTHER" id="PTHR21349:SF0">
    <property type="entry name" value="LARGE RIBOSOMAL SUBUNIT PROTEIN BL21M"/>
    <property type="match status" value="1"/>
</dbReference>
<comment type="function">
    <text evidence="6 7">This protein binds to 23S rRNA in the presence of protein L20.</text>
</comment>
<dbReference type="Proteomes" id="UP000295293">
    <property type="component" value="Unassembled WGS sequence"/>
</dbReference>
<dbReference type="PANTHER" id="PTHR21349">
    <property type="entry name" value="50S RIBOSOMAL PROTEIN L21"/>
    <property type="match status" value="1"/>
</dbReference>
<dbReference type="RefSeq" id="WP_133819013.1">
    <property type="nucleotide sequence ID" value="NZ_SNZH01000007.1"/>
</dbReference>
<keyword evidence="4 6" id="KW-0689">Ribosomal protein</keyword>
<evidence type="ECO:0000256" key="5">
    <source>
        <dbReference type="ARBA" id="ARBA00023274"/>
    </source>
</evidence>
<keyword evidence="5 6" id="KW-0687">Ribonucleoprotein</keyword>
<sequence length="104" mass="11498">MYAVIVTGGKQYRVMKGEVLRVELLTADVDSTFTFDQVLLVGEGDSINVGAPLISGASVTATVKKHGRADKIRIVKFRRRKHFRKETGHRQHFTEVEITGISAG</sequence>
<dbReference type="InterPro" id="IPR036164">
    <property type="entry name" value="bL21-like_sf"/>
</dbReference>
<dbReference type="OrthoDB" id="9813334at2"/>
<dbReference type="InterPro" id="IPR001787">
    <property type="entry name" value="Ribosomal_bL21"/>
</dbReference>
<evidence type="ECO:0000256" key="4">
    <source>
        <dbReference type="ARBA" id="ARBA00022980"/>
    </source>
</evidence>
<name>A0A4R6YWD7_9GAMM</name>
<protein>
    <recommendedName>
        <fullName evidence="6">Large ribosomal subunit protein bL21</fullName>
    </recommendedName>
</protein>
<dbReference type="InterPro" id="IPR018258">
    <property type="entry name" value="Ribosomal_bL21_CS"/>
</dbReference>
<comment type="caution">
    <text evidence="8">The sequence shown here is derived from an EMBL/GenBank/DDBJ whole genome shotgun (WGS) entry which is preliminary data.</text>
</comment>
<dbReference type="PROSITE" id="PS01169">
    <property type="entry name" value="RIBOSOMAL_L21"/>
    <property type="match status" value="1"/>
</dbReference>
<dbReference type="GO" id="GO:0006412">
    <property type="term" value="P:translation"/>
    <property type="evidence" value="ECO:0007669"/>
    <property type="project" value="UniProtKB-UniRule"/>
</dbReference>
<proteinExistence type="inferred from homology"/>
<evidence type="ECO:0000256" key="2">
    <source>
        <dbReference type="ARBA" id="ARBA00022730"/>
    </source>
</evidence>
<dbReference type="GO" id="GO:1990904">
    <property type="term" value="C:ribonucleoprotein complex"/>
    <property type="evidence" value="ECO:0007669"/>
    <property type="project" value="UniProtKB-KW"/>
</dbReference>
<evidence type="ECO:0000313" key="9">
    <source>
        <dbReference type="Proteomes" id="UP000295293"/>
    </source>
</evidence>
<comment type="subunit">
    <text evidence="6">Part of the 50S ribosomal subunit. Contacts protein L20.</text>
</comment>
<dbReference type="SUPFAM" id="SSF141091">
    <property type="entry name" value="L21p-like"/>
    <property type="match status" value="1"/>
</dbReference>
<evidence type="ECO:0000313" key="8">
    <source>
        <dbReference type="EMBL" id="TDR43095.1"/>
    </source>
</evidence>
<dbReference type="AlphaFoldDB" id="A0A4R6YWD7"/>
<keyword evidence="2 6" id="KW-0699">rRNA-binding</keyword>
<dbReference type="GO" id="GO:0019843">
    <property type="term" value="F:rRNA binding"/>
    <property type="evidence" value="ECO:0007669"/>
    <property type="project" value="UniProtKB-UniRule"/>
</dbReference>
<dbReference type="Pfam" id="PF00829">
    <property type="entry name" value="Ribosomal_L21p"/>
    <property type="match status" value="1"/>
</dbReference>
<reference evidence="8 9" key="1">
    <citation type="submission" date="2019-03" db="EMBL/GenBank/DDBJ databases">
        <title>Genomic Encyclopedia of Type Strains, Phase IV (KMG-IV): sequencing the most valuable type-strain genomes for metagenomic binning, comparative biology and taxonomic classification.</title>
        <authorList>
            <person name="Goeker M."/>
        </authorList>
    </citation>
    <scope>NUCLEOTIDE SEQUENCE [LARGE SCALE GENOMIC DNA]</scope>
    <source>
        <strain evidence="8 9">DSM 21667</strain>
    </source>
</reference>
<dbReference type="GO" id="GO:0005737">
    <property type="term" value="C:cytoplasm"/>
    <property type="evidence" value="ECO:0007669"/>
    <property type="project" value="UniProtKB-ARBA"/>
</dbReference>
<gene>
    <name evidence="6" type="primary">rplU</name>
    <name evidence="8" type="ORF">DFR29_107101</name>
</gene>
<evidence type="ECO:0000256" key="1">
    <source>
        <dbReference type="ARBA" id="ARBA00008563"/>
    </source>
</evidence>
<dbReference type="NCBIfam" id="TIGR00061">
    <property type="entry name" value="L21"/>
    <property type="match status" value="1"/>
</dbReference>
<keyword evidence="9" id="KW-1185">Reference proteome</keyword>
<dbReference type="EMBL" id="SNZH01000007">
    <property type="protein sequence ID" value="TDR43095.1"/>
    <property type="molecule type" value="Genomic_DNA"/>
</dbReference>
<dbReference type="InterPro" id="IPR028909">
    <property type="entry name" value="bL21-like"/>
</dbReference>
<evidence type="ECO:0000256" key="6">
    <source>
        <dbReference type="HAMAP-Rule" id="MF_01363"/>
    </source>
</evidence>
<dbReference type="GO" id="GO:0005840">
    <property type="term" value="C:ribosome"/>
    <property type="evidence" value="ECO:0007669"/>
    <property type="project" value="UniProtKB-KW"/>
</dbReference>